<dbReference type="EMBL" id="NPKH01000023">
    <property type="protein sequence ID" value="PAP94244.1"/>
    <property type="molecule type" value="Genomic_DNA"/>
</dbReference>
<evidence type="ECO:0000313" key="2">
    <source>
        <dbReference type="Proteomes" id="UP000215931"/>
    </source>
</evidence>
<dbReference type="Proteomes" id="UP000215931">
    <property type="component" value="Unassembled WGS sequence"/>
</dbReference>
<dbReference type="AlphaFoldDB" id="A0A271KFK7"/>
<name>A0A271KFK7_9HYPH</name>
<gene>
    <name evidence="1" type="ORF">CIT31_18180</name>
</gene>
<reference evidence="1 2" key="1">
    <citation type="submission" date="2017-08" db="EMBL/GenBank/DDBJ databases">
        <title>Mesorhizobium wenxinae sp. nov., a novel rhizobial species isolated from root nodules of chickpea (Cicer arietinum L.).</title>
        <authorList>
            <person name="Zhang J."/>
        </authorList>
    </citation>
    <scope>NUCLEOTIDE SEQUENCE [LARGE SCALE GENOMIC DNA]</scope>
    <source>
        <strain evidence="2">WYCCWR 10019</strain>
    </source>
</reference>
<sequence length="60" mass="6903">MSRLRRDLTSPNHFRETETWLKSKRGLLRFCQAKTEARPSGGAARLPFRWNIPASPSFGD</sequence>
<comment type="caution">
    <text evidence="1">The sequence shown here is derived from an EMBL/GenBank/DDBJ whole genome shotgun (WGS) entry which is preliminary data.</text>
</comment>
<organism evidence="1 2">
    <name type="scientific">Mesorhizobium wenxiniae</name>
    <dbReference type="NCBI Taxonomy" id="2014805"/>
    <lineage>
        <taxon>Bacteria</taxon>
        <taxon>Pseudomonadati</taxon>
        <taxon>Pseudomonadota</taxon>
        <taxon>Alphaproteobacteria</taxon>
        <taxon>Hyphomicrobiales</taxon>
        <taxon>Phyllobacteriaceae</taxon>
        <taxon>Mesorhizobium</taxon>
    </lineage>
</organism>
<evidence type="ECO:0000313" key="1">
    <source>
        <dbReference type="EMBL" id="PAP94244.1"/>
    </source>
</evidence>
<keyword evidence="2" id="KW-1185">Reference proteome</keyword>
<accession>A0A271KFK7</accession>
<proteinExistence type="predicted"/>
<protein>
    <submittedName>
        <fullName evidence="1">Uncharacterized protein</fullName>
    </submittedName>
</protein>